<proteinExistence type="predicted"/>
<comment type="caution">
    <text evidence="2">The sequence shown here is derived from an EMBL/GenBank/DDBJ whole genome shotgun (WGS) entry which is preliminary data.</text>
</comment>
<keyword evidence="3" id="KW-1185">Reference proteome</keyword>
<gene>
    <name evidence="2" type="ORF">CKM354_001029900</name>
</gene>
<organism evidence="2 3">
    <name type="scientific">Cercospora kikuchii</name>
    <dbReference type="NCBI Taxonomy" id="84275"/>
    <lineage>
        <taxon>Eukaryota</taxon>
        <taxon>Fungi</taxon>
        <taxon>Dikarya</taxon>
        <taxon>Ascomycota</taxon>
        <taxon>Pezizomycotina</taxon>
        <taxon>Dothideomycetes</taxon>
        <taxon>Dothideomycetidae</taxon>
        <taxon>Mycosphaerellales</taxon>
        <taxon>Mycosphaerellaceae</taxon>
        <taxon>Cercospora</taxon>
    </lineage>
</organism>
<dbReference type="Proteomes" id="UP000825890">
    <property type="component" value="Unassembled WGS sequence"/>
</dbReference>
<reference evidence="2 3" key="1">
    <citation type="submission" date="2021-01" db="EMBL/GenBank/DDBJ databases">
        <title>Cercospora kikuchii MAFF 305040 whole genome shotgun sequence.</title>
        <authorList>
            <person name="Kashiwa T."/>
            <person name="Suzuki T."/>
        </authorList>
    </citation>
    <scope>NUCLEOTIDE SEQUENCE [LARGE SCALE GENOMIC DNA]</scope>
    <source>
        <strain evidence="2 3">MAFF 305040</strain>
    </source>
</reference>
<accession>A0A9P3CWQ3</accession>
<dbReference type="RefSeq" id="XP_044661687.1">
    <property type="nucleotide sequence ID" value="XM_044805752.1"/>
</dbReference>
<evidence type="ECO:0000256" key="1">
    <source>
        <dbReference type="SAM" id="MobiDB-lite"/>
    </source>
</evidence>
<protein>
    <submittedName>
        <fullName evidence="2">Uncharacterized protein</fullName>
    </submittedName>
</protein>
<feature type="region of interest" description="Disordered" evidence="1">
    <location>
        <begin position="32"/>
        <end position="94"/>
    </location>
</feature>
<evidence type="ECO:0000313" key="3">
    <source>
        <dbReference type="Proteomes" id="UP000825890"/>
    </source>
</evidence>
<sequence length="223" mass="23920">MHVADYRNQLRRCLYGISDLEQLEHNLQNCVTSTTTTGCPSRPPDPPYTVTRPLPTLGDGGRGGQVVFRGESPQPPTETNPPNPPSPPPSDGMLCLGQFFPNGRGSGVDGADWVSYDPDDVCRRINLHTRPDSFDRNPPICAVPRDIGTNGIEFCGGDARFVDEGNQYPGEDCALAIRSGDTLYTDYQALEPELDGNPCSATGCGAGDGEVIGHALFRGLPQC</sequence>
<dbReference type="GeneID" id="68295874"/>
<evidence type="ECO:0000313" key="2">
    <source>
        <dbReference type="EMBL" id="GIZ47200.1"/>
    </source>
</evidence>
<name>A0A9P3CWQ3_9PEZI</name>
<dbReference type="AlphaFoldDB" id="A0A9P3CWQ3"/>
<dbReference type="EMBL" id="BOLY01000007">
    <property type="protein sequence ID" value="GIZ47200.1"/>
    <property type="molecule type" value="Genomic_DNA"/>
</dbReference>
<feature type="compositionally biased region" description="Pro residues" evidence="1">
    <location>
        <begin position="73"/>
        <end position="90"/>
    </location>
</feature>